<dbReference type="Proteomes" id="UP001365128">
    <property type="component" value="Unassembled WGS sequence"/>
</dbReference>
<accession>A0ABR1MPX2</accession>
<comment type="caution">
    <text evidence="1">The sequence shown here is derived from an EMBL/GenBank/DDBJ whole genome shotgun (WGS) entry which is preliminary data.</text>
</comment>
<organism evidence="1 2">
    <name type="scientific">Phyllosticta citricarpa</name>
    <dbReference type="NCBI Taxonomy" id="55181"/>
    <lineage>
        <taxon>Eukaryota</taxon>
        <taxon>Fungi</taxon>
        <taxon>Dikarya</taxon>
        <taxon>Ascomycota</taxon>
        <taxon>Pezizomycotina</taxon>
        <taxon>Dothideomycetes</taxon>
        <taxon>Dothideomycetes incertae sedis</taxon>
        <taxon>Botryosphaeriales</taxon>
        <taxon>Phyllostictaceae</taxon>
        <taxon>Phyllosticta</taxon>
    </lineage>
</organism>
<reference evidence="1 2" key="1">
    <citation type="submission" date="2024-04" db="EMBL/GenBank/DDBJ databases">
        <title>Phyllosticta paracitricarpa is synonymous to the EU quarantine fungus P. citricarpa based on phylogenomic analyses.</title>
        <authorList>
            <consortium name="Lawrence Berkeley National Laboratory"/>
            <person name="Van Ingen-Buijs V.A."/>
            <person name="Van Westerhoven A.C."/>
            <person name="Haridas S."/>
            <person name="Skiadas P."/>
            <person name="Martin F."/>
            <person name="Groenewald J.Z."/>
            <person name="Crous P.W."/>
            <person name="Seidl M.F."/>
        </authorList>
    </citation>
    <scope>NUCLEOTIDE SEQUENCE [LARGE SCALE GENOMIC DNA]</scope>
    <source>
        <strain evidence="1 2">CBS 122670</strain>
    </source>
</reference>
<evidence type="ECO:0000313" key="1">
    <source>
        <dbReference type="EMBL" id="KAK7555778.1"/>
    </source>
</evidence>
<keyword evidence="2" id="KW-1185">Reference proteome</keyword>
<proteinExistence type="predicted"/>
<protein>
    <recommendedName>
        <fullName evidence="3">Transmembrane protein</fullName>
    </recommendedName>
</protein>
<gene>
    <name evidence="1" type="ORF">IWX46DRAFT_623946</name>
</gene>
<evidence type="ECO:0008006" key="3">
    <source>
        <dbReference type="Google" id="ProtNLM"/>
    </source>
</evidence>
<dbReference type="EMBL" id="JBBPDW010000002">
    <property type="protein sequence ID" value="KAK7555778.1"/>
    <property type="molecule type" value="Genomic_DNA"/>
</dbReference>
<sequence length="275" mass="30733">MAPSVPFRQLMCRPSGRLSRGCAVLCVAWACMVGSFSSPFPHHVQPDHLPLPWVSLGLRKWCLEKQWTRIPCQPLLPVKTSLSSESPNRFKRGRASPWSDFNPCCSRTLVALCGQRQFQPTRLSAKGTTQEKRFVLFPRGAPPFPPSPPWISGSRSRLATWRLKLFSKSFSLFLPAVPAFNWTEVSLGKAPSSSIISSWRHRTTSVRRSFLAIMAVRPFRCFFCSWATCRSVSASGVGRQCPAGSIACRTHRSRSLHDHLAAPVERGPVVVFFHA</sequence>
<evidence type="ECO:0000313" key="2">
    <source>
        <dbReference type="Proteomes" id="UP001365128"/>
    </source>
</evidence>
<name>A0ABR1MPX2_9PEZI</name>